<keyword evidence="1" id="KW-1133">Transmembrane helix</keyword>
<keyword evidence="1" id="KW-0472">Membrane</keyword>
<proteinExistence type="predicted"/>
<dbReference type="EMBL" id="JBHTBY010000004">
    <property type="protein sequence ID" value="MFC7320204.1"/>
    <property type="molecule type" value="Genomic_DNA"/>
</dbReference>
<protein>
    <submittedName>
        <fullName evidence="2">Holin-like toxin</fullName>
    </submittedName>
</protein>
<evidence type="ECO:0000313" key="2">
    <source>
        <dbReference type="EMBL" id="MFC7320204.1"/>
    </source>
</evidence>
<dbReference type="Proteomes" id="UP001596494">
    <property type="component" value="Unassembled WGS sequence"/>
</dbReference>
<organism evidence="2 3">
    <name type="scientific">Halobacillus campisalis</name>
    <dbReference type="NCBI Taxonomy" id="435909"/>
    <lineage>
        <taxon>Bacteria</taxon>
        <taxon>Bacillati</taxon>
        <taxon>Bacillota</taxon>
        <taxon>Bacilli</taxon>
        <taxon>Bacillales</taxon>
        <taxon>Bacillaceae</taxon>
        <taxon>Halobacillus</taxon>
    </lineage>
</organism>
<dbReference type="InterPro" id="IPR031616">
    <property type="entry name" value="BsrE-like"/>
</dbReference>
<keyword evidence="1" id="KW-0812">Transmembrane</keyword>
<accession>A0ABW2K1Z3</accession>
<evidence type="ECO:0000256" key="1">
    <source>
        <dbReference type="SAM" id="Phobius"/>
    </source>
</evidence>
<comment type="caution">
    <text evidence="2">The sequence shown here is derived from an EMBL/GenBank/DDBJ whole genome shotgun (WGS) entry which is preliminary data.</text>
</comment>
<evidence type="ECO:0000313" key="3">
    <source>
        <dbReference type="Proteomes" id="UP001596494"/>
    </source>
</evidence>
<name>A0ABW2K1Z3_9BACI</name>
<keyword evidence="3" id="KW-1185">Reference proteome</keyword>
<gene>
    <name evidence="2" type="ORF">ACFQMN_04885</name>
</gene>
<reference evidence="3" key="1">
    <citation type="journal article" date="2019" name="Int. J. Syst. Evol. Microbiol.">
        <title>The Global Catalogue of Microorganisms (GCM) 10K type strain sequencing project: providing services to taxonomists for standard genome sequencing and annotation.</title>
        <authorList>
            <consortium name="The Broad Institute Genomics Platform"/>
            <consortium name="The Broad Institute Genome Sequencing Center for Infectious Disease"/>
            <person name="Wu L."/>
            <person name="Ma J."/>
        </authorList>
    </citation>
    <scope>NUCLEOTIDE SEQUENCE [LARGE SCALE GENOMIC DNA]</scope>
    <source>
        <strain evidence="3">CCUG 73951</strain>
    </source>
</reference>
<feature type="transmembrane region" description="Helical" evidence="1">
    <location>
        <begin position="7"/>
        <end position="25"/>
    </location>
</feature>
<dbReference type="RefSeq" id="WP_289217101.1">
    <property type="nucleotide sequence ID" value="NZ_JAPVRC010000012.1"/>
</dbReference>
<dbReference type="Pfam" id="PF16935">
    <property type="entry name" value="Hol_Tox"/>
    <property type="match status" value="1"/>
</dbReference>
<sequence length="30" mass="3403">MMDISDALTIMINFSILVIAILKFHDHDQG</sequence>